<dbReference type="InterPro" id="IPR013783">
    <property type="entry name" value="Ig-like_fold"/>
</dbReference>
<dbReference type="RefSeq" id="WP_150032347.1">
    <property type="nucleotide sequence ID" value="NZ_VWSH01000002.1"/>
</dbReference>
<dbReference type="EMBL" id="VWSH01000002">
    <property type="protein sequence ID" value="KAA5534668.1"/>
    <property type="molecule type" value="Genomic_DNA"/>
</dbReference>
<dbReference type="AlphaFoldDB" id="A0A5M6CHI8"/>
<evidence type="ECO:0000256" key="1">
    <source>
        <dbReference type="SAM" id="SignalP"/>
    </source>
</evidence>
<evidence type="ECO:0000313" key="4">
    <source>
        <dbReference type="Proteomes" id="UP000323632"/>
    </source>
</evidence>
<protein>
    <submittedName>
        <fullName evidence="3">T9SS type A sorting domain-containing protein</fullName>
    </submittedName>
</protein>
<feature type="signal peptide" evidence="1">
    <location>
        <begin position="1"/>
        <end position="32"/>
    </location>
</feature>
<dbReference type="Gene3D" id="2.60.40.10">
    <property type="entry name" value="Immunoglobulins"/>
    <property type="match status" value="1"/>
</dbReference>
<dbReference type="NCBIfam" id="TIGR04183">
    <property type="entry name" value="Por_Secre_tail"/>
    <property type="match status" value="1"/>
</dbReference>
<dbReference type="Pfam" id="PF18962">
    <property type="entry name" value="Por_Secre_tail"/>
    <property type="match status" value="1"/>
</dbReference>
<evidence type="ECO:0000259" key="2">
    <source>
        <dbReference type="Pfam" id="PF18962"/>
    </source>
</evidence>
<sequence>MKKKNTPCLSIIKKGLTITLIAAFLWPGQVFAQDTLLLSPTGDGGFENGMDFASNGWTVENYTANNTNKWAVGGASAPTQGTMAAYISNNNGTNYTYTTNQFSRVLFWRDITFPAGYTVITLTFKVKVQGEYGGTATSYYDVLFPFFQSSNTAPSVTQPAYSSSNSQPAISNATRIASLTELGTGYVTRTYTLNAGNAAAATTRRLLFYWRNDNTGGAQPPASIDEISITATMPPVNDNATGAIMLTPGAGCGTFYDNTLATANTGEPTASCSWHPTRKPIWFKFIAPASGAARISSDNGGTLISTRMALFTATDSSNYTTFNIIHCSRENGVTAAGNNIMYPTGLTPGATYYIALDVYDAATSGTVCITVDEFNNTMLSTTTADCVAGKVLDNTGAQNYNGWISLTDNQGKLNANVRPVTGYDADFSSSLTVKSGAPRTDINGQAYLNRNYLINSSDPIGTGLTSADVQFFFTDAELTNLGVSLSGLNVTRVSGTTCSADFMDGTGTNSLLTQTANGSFNGVHYIQVNTPGFSNFYIHQGTTPLPIVWNNVSVTLNRRQQAVINWSVAEKETAEYRIEKSVDGNKFENLSTLKSKGNGNNTYSFTEQTALSGKAWYRIVQVSKEGKGEYSRIMELQNSNIYGLISVYPNPATQVLTVETASNASYNIYDLQGKVIMKGNLQSGKNTLNVSGIAKGFYTIKIGDYNQKIVLQ</sequence>
<gene>
    <name evidence="3" type="ORF">F0919_08620</name>
</gene>
<feature type="domain" description="Secretion system C-terminal sorting" evidence="2">
    <location>
        <begin position="647"/>
        <end position="709"/>
    </location>
</feature>
<comment type="caution">
    <text evidence="3">The sequence shown here is derived from an EMBL/GenBank/DDBJ whole genome shotgun (WGS) entry which is preliminary data.</text>
</comment>
<proteinExistence type="predicted"/>
<feature type="chain" id="PRO_5024310561" evidence="1">
    <location>
        <begin position="33"/>
        <end position="712"/>
    </location>
</feature>
<accession>A0A5M6CHI8</accession>
<dbReference type="InterPro" id="IPR026444">
    <property type="entry name" value="Secre_tail"/>
</dbReference>
<keyword evidence="1" id="KW-0732">Signal</keyword>
<evidence type="ECO:0000313" key="3">
    <source>
        <dbReference type="EMBL" id="KAA5534668.1"/>
    </source>
</evidence>
<dbReference type="Proteomes" id="UP000323632">
    <property type="component" value="Unassembled WGS sequence"/>
</dbReference>
<reference evidence="3 4" key="1">
    <citation type="submission" date="2019-09" db="EMBL/GenBank/DDBJ databases">
        <title>Genome sequence and assembly of Taibaiella sp.</title>
        <authorList>
            <person name="Chhetri G."/>
        </authorList>
    </citation>
    <scope>NUCLEOTIDE SEQUENCE [LARGE SCALE GENOMIC DNA]</scope>
    <source>
        <strain evidence="3 4">KVB11</strain>
    </source>
</reference>
<name>A0A5M6CHI8_9BACT</name>
<keyword evidence="4" id="KW-1185">Reference proteome</keyword>
<organism evidence="3 4">
    <name type="scientific">Taibaiella lutea</name>
    <dbReference type="NCBI Taxonomy" id="2608001"/>
    <lineage>
        <taxon>Bacteria</taxon>
        <taxon>Pseudomonadati</taxon>
        <taxon>Bacteroidota</taxon>
        <taxon>Chitinophagia</taxon>
        <taxon>Chitinophagales</taxon>
        <taxon>Chitinophagaceae</taxon>
        <taxon>Taibaiella</taxon>
    </lineage>
</organism>